<sequence length="213" mass="22933">MNLPKVQSSRRAGALNLPKVQSSRRAGALNLPKVQSNRRAGALTLRVGAATLALLSVLVPARAAELTRHEVVLLQPDAELRARVPSVDAYGDYVNAVRAAWFEAIRAHALPQPAAGFVVLAVRPGQQARLWLDVEPPLPEALADALRQRTARTLPPVVRQGPVLIALKLSLDGAPWPRKAAPEPLAWRQAAAIAGEAIDVSDLAQALWDRPER</sequence>
<name>A0A3S2UYJ5_9BURK</name>
<evidence type="ECO:0000313" key="1">
    <source>
        <dbReference type="EMBL" id="RVT83775.1"/>
    </source>
</evidence>
<dbReference type="RefSeq" id="WP_127683739.1">
    <property type="nucleotide sequence ID" value="NZ_SACM01000004.1"/>
</dbReference>
<comment type="caution">
    <text evidence="1">The sequence shown here is derived from an EMBL/GenBank/DDBJ whole genome shotgun (WGS) entry which is preliminary data.</text>
</comment>
<dbReference type="OrthoDB" id="6058236at2"/>
<keyword evidence="2" id="KW-1185">Reference proteome</keyword>
<dbReference type="AlphaFoldDB" id="A0A3S2UYJ5"/>
<organism evidence="1 2">
    <name type="scientific">Inhella crocodyli</name>
    <dbReference type="NCBI Taxonomy" id="2499851"/>
    <lineage>
        <taxon>Bacteria</taxon>
        <taxon>Pseudomonadati</taxon>
        <taxon>Pseudomonadota</taxon>
        <taxon>Betaproteobacteria</taxon>
        <taxon>Burkholderiales</taxon>
        <taxon>Sphaerotilaceae</taxon>
        <taxon>Inhella</taxon>
    </lineage>
</organism>
<accession>A0A3S2UYJ5</accession>
<protein>
    <submittedName>
        <fullName evidence="1">Uncharacterized protein</fullName>
    </submittedName>
</protein>
<evidence type="ECO:0000313" key="2">
    <source>
        <dbReference type="Proteomes" id="UP000288587"/>
    </source>
</evidence>
<proteinExistence type="predicted"/>
<reference evidence="1 2" key="1">
    <citation type="submission" date="2019-01" db="EMBL/GenBank/DDBJ databases">
        <authorList>
            <person name="Chen W.-M."/>
        </authorList>
    </citation>
    <scope>NUCLEOTIDE SEQUENCE [LARGE SCALE GENOMIC DNA]</scope>
    <source>
        <strain evidence="1 2">CCP-18</strain>
    </source>
</reference>
<dbReference type="EMBL" id="SACM01000004">
    <property type="protein sequence ID" value="RVT83775.1"/>
    <property type="molecule type" value="Genomic_DNA"/>
</dbReference>
<dbReference type="Proteomes" id="UP000288587">
    <property type="component" value="Unassembled WGS sequence"/>
</dbReference>
<gene>
    <name evidence="1" type="ORF">EOD73_14510</name>
</gene>